<feature type="transmembrane region" description="Helical" evidence="8">
    <location>
        <begin position="914"/>
        <end position="936"/>
    </location>
</feature>
<keyword evidence="5 8" id="KW-0812">Transmembrane</keyword>
<feature type="transmembrane region" description="Helical" evidence="8">
    <location>
        <begin position="864"/>
        <end position="881"/>
    </location>
</feature>
<dbReference type="STRING" id="78245.Xaut_4591"/>
<dbReference type="SUPFAM" id="SSF82693">
    <property type="entry name" value="Multidrug efflux transporter AcrB pore domain, PN1, PN2, PC1 and PC2 subdomains"/>
    <property type="match status" value="2"/>
</dbReference>
<feature type="transmembrane region" description="Helical" evidence="8">
    <location>
        <begin position="12"/>
        <end position="31"/>
    </location>
</feature>
<proteinExistence type="inferred from homology"/>
<dbReference type="KEGG" id="xau:Xaut_4591"/>
<dbReference type="SUPFAM" id="SSF82714">
    <property type="entry name" value="Multidrug efflux transporter AcrB TolC docking domain, DN and DC subdomains"/>
    <property type="match status" value="2"/>
</dbReference>
<dbReference type="GO" id="GO:0005886">
    <property type="term" value="C:plasma membrane"/>
    <property type="evidence" value="ECO:0007669"/>
    <property type="project" value="UniProtKB-SubCell"/>
</dbReference>
<keyword evidence="10" id="KW-1185">Reference proteome</keyword>
<dbReference type="EMBL" id="CP000781">
    <property type="protein sequence ID" value="ABS69812.1"/>
    <property type="molecule type" value="Genomic_DNA"/>
</dbReference>
<dbReference type="InterPro" id="IPR027463">
    <property type="entry name" value="AcrB_DN_DC_subdom"/>
</dbReference>
<accession>A7IP66</accession>
<dbReference type="Gene3D" id="1.20.1640.10">
    <property type="entry name" value="Multidrug efflux transporter AcrB transmembrane domain"/>
    <property type="match status" value="2"/>
</dbReference>
<dbReference type="Gene3D" id="3.30.70.1320">
    <property type="entry name" value="Multidrug efflux transporter AcrB pore domain like"/>
    <property type="match status" value="1"/>
</dbReference>
<evidence type="ECO:0000256" key="3">
    <source>
        <dbReference type="ARBA" id="ARBA00022448"/>
    </source>
</evidence>
<dbReference type="eggNOG" id="COG3696">
    <property type="taxonomic scope" value="Bacteria"/>
</dbReference>
<dbReference type="InterPro" id="IPR004763">
    <property type="entry name" value="CusA-like"/>
</dbReference>
<evidence type="ECO:0000313" key="9">
    <source>
        <dbReference type="EMBL" id="ABS69812.1"/>
    </source>
</evidence>
<feature type="transmembrane region" description="Helical" evidence="8">
    <location>
        <begin position="524"/>
        <end position="543"/>
    </location>
</feature>
<evidence type="ECO:0000256" key="2">
    <source>
        <dbReference type="ARBA" id="ARBA00010942"/>
    </source>
</evidence>
<organism evidence="9 10">
    <name type="scientific">Xanthobacter autotrophicus (strain ATCC BAA-1158 / Py2)</name>
    <dbReference type="NCBI Taxonomy" id="78245"/>
    <lineage>
        <taxon>Bacteria</taxon>
        <taxon>Pseudomonadati</taxon>
        <taxon>Pseudomonadota</taxon>
        <taxon>Alphaproteobacteria</taxon>
        <taxon>Hyphomicrobiales</taxon>
        <taxon>Xanthobacteraceae</taxon>
        <taxon>Xanthobacter</taxon>
    </lineage>
</organism>
<evidence type="ECO:0000256" key="4">
    <source>
        <dbReference type="ARBA" id="ARBA00022475"/>
    </source>
</evidence>
<evidence type="ECO:0000256" key="6">
    <source>
        <dbReference type="ARBA" id="ARBA00022989"/>
    </source>
</evidence>
<keyword evidence="3" id="KW-0813">Transport</keyword>
<dbReference type="Gene3D" id="3.30.2090.10">
    <property type="entry name" value="Multidrug efflux transporter AcrB TolC docking domain, DN and DC subdomains"/>
    <property type="match status" value="2"/>
</dbReference>
<feature type="transmembrane region" description="Helical" evidence="8">
    <location>
        <begin position="473"/>
        <end position="494"/>
    </location>
</feature>
<dbReference type="NCBIfam" id="TIGR00914">
    <property type="entry name" value="2A0601"/>
    <property type="match status" value="1"/>
</dbReference>
<dbReference type="Gene3D" id="3.30.70.1440">
    <property type="entry name" value="Multidrug efflux transporter AcrB pore domain"/>
    <property type="match status" value="1"/>
</dbReference>
<evidence type="ECO:0000256" key="1">
    <source>
        <dbReference type="ARBA" id="ARBA00004651"/>
    </source>
</evidence>
<evidence type="ECO:0000256" key="8">
    <source>
        <dbReference type="SAM" id="Phobius"/>
    </source>
</evidence>
<comment type="subcellular location">
    <subcellularLocation>
        <location evidence="1">Cell membrane</location>
        <topology evidence="1">Multi-pass membrane protein</topology>
    </subcellularLocation>
</comment>
<dbReference type="PhylomeDB" id="A7IP66"/>
<evidence type="ECO:0000256" key="5">
    <source>
        <dbReference type="ARBA" id="ARBA00022692"/>
    </source>
</evidence>
<name>A7IP66_XANP2</name>
<dbReference type="PANTHER" id="PTHR32063">
    <property type="match status" value="1"/>
</dbReference>
<dbReference type="InterPro" id="IPR001036">
    <property type="entry name" value="Acrflvin-R"/>
</dbReference>
<dbReference type="OrthoDB" id="9806532at2"/>
<evidence type="ECO:0000313" key="10">
    <source>
        <dbReference type="Proteomes" id="UP000002417"/>
    </source>
</evidence>
<protein>
    <submittedName>
        <fullName evidence="9">Heavy metal efflux pump, CzcA family</fullName>
    </submittedName>
</protein>
<feature type="transmembrane region" description="Helical" evidence="8">
    <location>
        <begin position="1002"/>
        <end position="1028"/>
    </location>
</feature>
<comment type="similarity">
    <text evidence="2">Belongs to the resistance-nodulation-cell division (RND) (TC 2.A.6) family.</text>
</comment>
<feature type="transmembrane region" description="Helical" evidence="8">
    <location>
        <begin position="888"/>
        <end position="908"/>
    </location>
</feature>
<keyword evidence="6 8" id="KW-1133">Transmembrane helix</keyword>
<dbReference type="AlphaFoldDB" id="A7IP66"/>
<dbReference type="Gene3D" id="3.30.70.1430">
    <property type="entry name" value="Multidrug efflux transporter AcrB pore domain"/>
    <property type="match status" value="2"/>
</dbReference>
<dbReference type="PANTHER" id="PTHR32063:SF19">
    <property type="entry name" value="CATION EFFLUX SYSTEM PROTEIN CUSA"/>
    <property type="match status" value="1"/>
</dbReference>
<dbReference type="Pfam" id="PF00873">
    <property type="entry name" value="ACR_tran"/>
    <property type="match status" value="1"/>
</dbReference>
<keyword evidence="7 8" id="KW-0472">Membrane</keyword>
<dbReference type="Proteomes" id="UP000002417">
    <property type="component" value="Chromosome"/>
</dbReference>
<feature type="transmembrane region" description="Helical" evidence="8">
    <location>
        <begin position="344"/>
        <end position="375"/>
    </location>
</feature>
<evidence type="ECO:0000256" key="7">
    <source>
        <dbReference type="ARBA" id="ARBA00023136"/>
    </source>
</evidence>
<feature type="transmembrane region" description="Helical" evidence="8">
    <location>
        <begin position="81"/>
        <end position="97"/>
    </location>
</feature>
<keyword evidence="4" id="KW-1003">Cell membrane</keyword>
<dbReference type="GO" id="GO:0042910">
    <property type="term" value="F:xenobiotic transmembrane transporter activity"/>
    <property type="evidence" value="ECO:0007669"/>
    <property type="project" value="TreeGrafter"/>
</dbReference>
<gene>
    <name evidence="9" type="ordered locus">Xaut_4591</name>
</gene>
<dbReference type="GO" id="GO:0008324">
    <property type="term" value="F:monoatomic cation transmembrane transporter activity"/>
    <property type="evidence" value="ECO:0007669"/>
    <property type="project" value="InterPro"/>
</dbReference>
<feature type="transmembrane region" description="Helical" evidence="8">
    <location>
        <begin position="428"/>
        <end position="453"/>
    </location>
</feature>
<dbReference type="PRINTS" id="PR00702">
    <property type="entry name" value="ACRIFLAVINRP"/>
</dbReference>
<feature type="transmembrane region" description="Helical" evidence="8">
    <location>
        <begin position="387"/>
        <end position="408"/>
    </location>
</feature>
<feature type="transmembrane region" description="Helical" evidence="8">
    <location>
        <begin position="971"/>
        <end position="990"/>
    </location>
</feature>
<dbReference type="SUPFAM" id="SSF82866">
    <property type="entry name" value="Multidrug efflux transporter AcrB transmembrane domain"/>
    <property type="match status" value="2"/>
</dbReference>
<sequence length="1055" mass="113891">MIARLIAWSARNLVLVLVGTAFAVAAGLYALRTLPLDALPDLSDVQVIVYTDYPGQAPQVVEDQVTYPLATAMLTVPKSKVVRGFSFFGASFVYVIFEDGTDPYWARSRVLEYLNAAARRLPTGVTPSLGPDATGVGWVYQYAVVAKQMTLAELRSLQDWVIRFAAAKAEGVAEVASVGGFVKQYQIVVDPNRLRALGIPLERVRSAVAASNADVGGRTVELSEFEFMVRGRGYLRGVADIENVVLKTDRGVPLRVKDVARVEIGPDERRGITELDGEGEVASGIVLQRFGANALAVIENVKARLAEIAPSLPKGAEIVPVYDRSGLIERAIETLKGTLVEESLIVALVCIVFLLHLRSALVAILMLPVGILMAFAAMKAIGLGSNIMSLGGIAIAVGAMIDAAIVMIENAHKHLERAPKDRPRVEILIAAASEVGPALFFSLLVITVSFLPIFTLEAQEGRLFGPLAFTKTFAMAAAALLSVTLVPALMVVFVRGRIVPEHRNPINRALIFVYRPVIRGVLKAKTLTILLAVVVLGVTLWPARQIGSEFMPSLDEGTLMYMPTTLPGLSVTKAAELLQMQDRIIRSFPEVASVYGKAGRAQTATDPAPMEMFETIINLKPKDQWRPTVTLDSLKAEMDRALQFPGVSNAWTMPIRARIDMLATGIRTPVGVKVFGTDLARMEEAARAIEQVLRAVPGTSSAYAERVIGGYYLDIVPDRETLGRYGLLVGDVQAVIATALGAETVTTTVEGRERYGVAVRYPRDFRSDPQAIARDVQVPLPDGGTVPLAAVAKVELNRGATSIRTENGQLAVYVFVDIAGRDLGGYVAEARKAVAREVKLPPGTYVSWSGQFEYLERAAARLRIVVPVTLLVIFLLLYLNFRALTETLIVMLSLPFALVGGIWLMWWLNFNFSVAVGFIALAGVAAETGVVMLIYLDQAMRELKAERAAEGRPFTRSDLNRAIMLGAVERVRPKMMTVVAIMAGLLPILWSTGTGSEVMQRIAVPMIGGMVSSTVLTLVVIPAVYALIKGRRLGGRTVADVAATGRTPAGLEAAE</sequence>
<reference evidence="9 10" key="1">
    <citation type="submission" date="2007-07" db="EMBL/GenBank/DDBJ databases">
        <title>Complete sequence of chromosome of Xanthobacter autotrophicus Py2.</title>
        <authorList>
            <consortium name="US DOE Joint Genome Institute"/>
            <person name="Copeland A."/>
            <person name="Lucas S."/>
            <person name="Lapidus A."/>
            <person name="Barry K."/>
            <person name="Glavina del Rio T."/>
            <person name="Hammon N."/>
            <person name="Israni S."/>
            <person name="Dalin E."/>
            <person name="Tice H."/>
            <person name="Pitluck S."/>
            <person name="Sims D."/>
            <person name="Brettin T."/>
            <person name="Bruce D."/>
            <person name="Detter J.C."/>
            <person name="Han C."/>
            <person name="Tapia R."/>
            <person name="Brainard J."/>
            <person name="Schmutz J."/>
            <person name="Larimer F."/>
            <person name="Land M."/>
            <person name="Hauser L."/>
            <person name="Kyrpides N."/>
            <person name="Kim E."/>
            <person name="Ensigns S.A."/>
            <person name="Richardson P."/>
        </authorList>
    </citation>
    <scope>NUCLEOTIDE SEQUENCE [LARGE SCALE GENOMIC DNA]</scope>
    <source>
        <strain evidence="10">ATCC BAA-1158 / Py2</strain>
    </source>
</reference>
<dbReference type="HOGENOM" id="CLU_002755_1_2_5"/>